<evidence type="ECO:0000313" key="3">
    <source>
        <dbReference type="Proteomes" id="UP000321234"/>
    </source>
</evidence>
<protein>
    <submittedName>
        <fullName evidence="2">Uncharacterized protein</fullName>
    </submittedName>
</protein>
<evidence type="ECO:0000313" key="2">
    <source>
        <dbReference type="EMBL" id="TXR56109.1"/>
    </source>
</evidence>
<dbReference type="Proteomes" id="UP000321234">
    <property type="component" value="Unassembled WGS sequence"/>
</dbReference>
<evidence type="ECO:0000256" key="1">
    <source>
        <dbReference type="SAM" id="MobiDB-lite"/>
    </source>
</evidence>
<dbReference type="AlphaFoldDB" id="A0A5C8ZFS0"/>
<proteinExistence type="predicted"/>
<gene>
    <name evidence="2" type="ORF">FMM08_11800</name>
</gene>
<accession>A0A5C8ZFS0</accession>
<keyword evidence="3" id="KW-1185">Reference proteome</keyword>
<comment type="caution">
    <text evidence="2">The sequence shown here is derived from an EMBL/GenBank/DDBJ whole genome shotgun (WGS) entry which is preliminary data.</text>
</comment>
<dbReference type="RefSeq" id="WP_147926541.1">
    <property type="nucleotide sequence ID" value="NZ_VKAC01000006.1"/>
</dbReference>
<sequence length="154" mass="16080">MAAKSSAGGPAGRGAGPEEPVPPPDQAHLEQDDLAHPGSARPSSLTSLLWRREQVARCSGALSVYLGTTVAQAEALLLSEARRRGTPVGLLARRVLTDTAAASSWTAERCPVCEDVLQVEVLGGFGLHRELICPRHHDRTVSPAPGGGPAPGRR</sequence>
<dbReference type="EMBL" id="VKAC01000006">
    <property type="protein sequence ID" value="TXR56109.1"/>
    <property type="molecule type" value="Genomic_DNA"/>
</dbReference>
<feature type="region of interest" description="Disordered" evidence="1">
    <location>
        <begin position="1"/>
        <end position="42"/>
    </location>
</feature>
<name>A0A5C8ZFS0_9ACTN</name>
<organism evidence="2 3">
    <name type="scientific">Quadrisphaera setariae</name>
    <dbReference type="NCBI Taxonomy" id="2593304"/>
    <lineage>
        <taxon>Bacteria</taxon>
        <taxon>Bacillati</taxon>
        <taxon>Actinomycetota</taxon>
        <taxon>Actinomycetes</taxon>
        <taxon>Kineosporiales</taxon>
        <taxon>Kineosporiaceae</taxon>
        <taxon>Quadrisphaera</taxon>
    </lineage>
</organism>
<reference evidence="2 3" key="1">
    <citation type="submission" date="2019-07" db="EMBL/GenBank/DDBJ databases">
        <title>Quadrisphaera sp. strain DD2A genome sequencing and assembly.</title>
        <authorList>
            <person name="Kim I."/>
        </authorList>
    </citation>
    <scope>NUCLEOTIDE SEQUENCE [LARGE SCALE GENOMIC DNA]</scope>
    <source>
        <strain evidence="2 3">DD2A</strain>
    </source>
</reference>